<accession>K9HB90</accession>
<evidence type="ECO:0008006" key="6">
    <source>
        <dbReference type="Google" id="ProtNLM"/>
    </source>
</evidence>
<reference evidence="4 5" key="1">
    <citation type="journal article" date="2013" name="Genome Announc.">
        <title>Draft Genome Sequence of an Alphaproteobacterium, Caenispirillum salinarum AK4(T), Isolated from a Solar Saltern.</title>
        <authorList>
            <person name="Khatri I."/>
            <person name="Singh A."/>
            <person name="Korpole S."/>
            <person name="Pinnaka A.K."/>
            <person name="Subramanian S."/>
        </authorList>
    </citation>
    <scope>NUCLEOTIDE SEQUENCE [LARGE SCALE GENOMIC DNA]</scope>
    <source>
        <strain evidence="4 5">AK4</strain>
    </source>
</reference>
<dbReference type="Pfam" id="PF17836">
    <property type="entry name" value="PglD_N"/>
    <property type="match status" value="1"/>
</dbReference>
<dbReference type="InterPro" id="IPR011004">
    <property type="entry name" value="Trimer_LpxA-like_sf"/>
</dbReference>
<comment type="caution">
    <text evidence="4">The sequence shown here is derived from an EMBL/GenBank/DDBJ whole genome shotgun (WGS) entry which is preliminary data.</text>
</comment>
<dbReference type="STRING" id="1238182.C882_3323"/>
<evidence type="ECO:0000256" key="1">
    <source>
        <dbReference type="ARBA" id="ARBA00008950"/>
    </source>
</evidence>
<dbReference type="PATRIC" id="fig|1238182.3.peg.4503"/>
<protein>
    <recommendedName>
        <fullName evidence="6">Calcineurin-like phosphoesterase domain-containing protein</fullName>
    </recommendedName>
</protein>
<dbReference type="SUPFAM" id="SSF51161">
    <property type="entry name" value="Trimeric LpxA-like enzymes"/>
    <property type="match status" value="1"/>
</dbReference>
<dbReference type="GO" id="GO:0016791">
    <property type="term" value="F:phosphatase activity"/>
    <property type="evidence" value="ECO:0007669"/>
    <property type="project" value="TreeGrafter"/>
</dbReference>
<gene>
    <name evidence="4" type="ORF">C882_3323</name>
</gene>
<proteinExistence type="inferred from homology"/>
<dbReference type="Proteomes" id="UP000009881">
    <property type="component" value="Unassembled WGS sequence"/>
</dbReference>
<dbReference type="AlphaFoldDB" id="K9HB90"/>
<dbReference type="PANTHER" id="PTHR42850:SF2">
    <property type="entry name" value="BLL5683 PROTEIN"/>
    <property type="match status" value="1"/>
</dbReference>
<evidence type="ECO:0000259" key="2">
    <source>
        <dbReference type="Pfam" id="PF12850"/>
    </source>
</evidence>
<dbReference type="InterPro" id="IPR024654">
    <property type="entry name" value="Calcineurin-like_PHP_lpxH"/>
</dbReference>
<feature type="domain" description="Calcineurin-like phosphoesterase" evidence="2">
    <location>
        <begin position="3"/>
        <end position="188"/>
    </location>
</feature>
<evidence type="ECO:0000313" key="5">
    <source>
        <dbReference type="Proteomes" id="UP000009881"/>
    </source>
</evidence>
<dbReference type="RefSeq" id="WP_009542943.1">
    <property type="nucleotide sequence ID" value="NZ_ANHY01000040.1"/>
</dbReference>
<dbReference type="InterPro" id="IPR029052">
    <property type="entry name" value="Metallo-depent_PP-like"/>
</dbReference>
<dbReference type="Gene3D" id="2.160.10.10">
    <property type="entry name" value="Hexapeptide repeat proteins"/>
    <property type="match status" value="1"/>
</dbReference>
<keyword evidence="5" id="KW-1185">Reference proteome</keyword>
<dbReference type="EMBL" id="ANHY01000040">
    <property type="protein sequence ID" value="EKV26036.1"/>
    <property type="molecule type" value="Genomic_DNA"/>
</dbReference>
<evidence type="ECO:0000259" key="3">
    <source>
        <dbReference type="Pfam" id="PF17836"/>
    </source>
</evidence>
<evidence type="ECO:0000313" key="4">
    <source>
        <dbReference type="EMBL" id="EKV26036.1"/>
    </source>
</evidence>
<sequence>MTRLALIADVHGNLPALEAVVEAIGDRVDGWICAGDIAGHLPMVDEVTALLRRIGTVCVRGNHDHALVEGRPIRGSSAATRALQILRRFITDETRAWLATLPTHLDLEVDGRRIAVRHGGPRDQLDEKVRSVDEELRAFAAGRIVVLGNTHRPMVDIGADHAVINPGAVGLPVDGDRRAQAMILDVETRTVEEVRVTYDPAPVQDRMRALGYDERYPNCLETGRWVGFRGAPPPVRIIIAGAALYGEMIAELIALRDDTELAGFVDDRVTGQFAGAPVLGTLDQLAAIADAEGVVDVAVAMGENATRRRVAARVWQSGVRPARLVHPAATVSPTARLGLGCIVDAGAYVGPHCVLDEGVSVWPRAVVSHQTRAGAYASVKPGAVIGGESQIAPEEKVALGAVWPSYSIIGTR</sequence>
<dbReference type="PANTHER" id="PTHR42850">
    <property type="entry name" value="METALLOPHOSPHOESTERASE"/>
    <property type="match status" value="1"/>
</dbReference>
<dbReference type="Pfam" id="PF12850">
    <property type="entry name" value="Metallophos_2"/>
    <property type="match status" value="1"/>
</dbReference>
<dbReference type="Gene3D" id="3.40.50.20">
    <property type="match status" value="1"/>
</dbReference>
<feature type="domain" description="PglD N-terminal" evidence="3">
    <location>
        <begin position="236"/>
        <end position="313"/>
    </location>
</feature>
<dbReference type="OrthoDB" id="9813918at2"/>
<dbReference type="Gene3D" id="3.60.21.10">
    <property type="match status" value="1"/>
</dbReference>
<dbReference type="SUPFAM" id="SSF56300">
    <property type="entry name" value="Metallo-dependent phosphatases"/>
    <property type="match status" value="1"/>
</dbReference>
<dbReference type="GO" id="GO:0005737">
    <property type="term" value="C:cytoplasm"/>
    <property type="evidence" value="ECO:0007669"/>
    <property type="project" value="TreeGrafter"/>
</dbReference>
<dbReference type="eggNOG" id="COG0110">
    <property type="taxonomic scope" value="Bacteria"/>
</dbReference>
<comment type="similarity">
    <text evidence="1">Belongs to the metallophosphoesterase superfamily. YfcE family.</text>
</comment>
<dbReference type="InterPro" id="IPR041561">
    <property type="entry name" value="PglD_N"/>
</dbReference>
<dbReference type="InterPro" id="IPR050126">
    <property type="entry name" value="Ap4A_hydrolase"/>
</dbReference>
<name>K9HB90_9PROT</name>
<dbReference type="eggNOG" id="COG0639">
    <property type="taxonomic scope" value="Bacteria"/>
</dbReference>
<organism evidence="4 5">
    <name type="scientific">Caenispirillum salinarum AK4</name>
    <dbReference type="NCBI Taxonomy" id="1238182"/>
    <lineage>
        <taxon>Bacteria</taxon>
        <taxon>Pseudomonadati</taxon>
        <taxon>Pseudomonadota</taxon>
        <taxon>Alphaproteobacteria</taxon>
        <taxon>Rhodospirillales</taxon>
        <taxon>Novispirillaceae</taxon>
        <taxon>Caenispirillum</taxon>
    </lineage>
</organism>